<gene>
    <name evidence="5" type="ORF">SAMN05216232_2485</name>
</gene>
<name>A0A1H9G6I9_9BACI</name>
<accession>A0A1H9G6I9</accession>
<dbReference type="InterPro" id="IPR040442">
    <property type="entry name" value="Pyrv_kinase-like_dom_sf"/>
</dbReference>
<dbReference type="InterPro" id="IPR050251">
    <property type="entry name" value="HpcH-HpaI_aldolase"/>
</dbReference>
<dbReference type="InterPro" id="IPR015813">
    <property type="entry name" value="Pyrv/PenolPyrv_kinase-like_dom"/>
</dbReference>
<dbReference type="EMBL" id="FOEH01000003">
    <property type="protein sequence ID" value="SEQ45775.1"/>
    <property type="molecule type" value="Genomic_DNA"/>
</dbReference>
<dbReference type="PANTHER" id="PTHR30502">
    <property type="entry name" value="2-KETO-3-DEOXY-L-RHAMNONATE ALDOLASE"/>
    <property type="match status" value="1"/>
</dbReference>
<evidence type="ECO:0000256" key="2">
    <source>
        <dbReference type="ARBA" id="ARBA00022723"/>
    </source>
</evidence>
<dbReference type="Pfam" id="PF03328">
    <property type="entry name" value="HpcH_HpaI"/>
    <property type="match status" value="1"/>
</dbReference>
<evidence type="ECO:0000256" key="1">
    <source>
        <dbReference type="ARBA" id="ARBA00005568"/>
    </source>
</evidence>
<organism evidence="5 6">
    <name type="scientific">Virgibacillus subterraneus</name>
    <dbReference type="NCBI Taxonomy" id="621109"/>
    <lineage>
        <taxon>Bacteria</taxon>
        <taxon>Bacillati</taxon>
        <taxon>Bacillota</taxon>
        <taxon>Bacilli</taxon>
        <taxon>Bacillales</taxon>
        <taxon>Bacillaceae</taxon>
        <taxon>Virgibacillus</taxon>
    </lineage>
</organism>
<keyword evidence="3" id="KW-0456">Lyase</keyword>
<dbReference type="SUPFAM" id="SSF51621">
    <property type="entry name" value="Phosphoenolpyruvate/pyruvate domain"/>
    <property type="match status" value="1"/>
</dbReference>
<comment type="caution">
    <text evidence="5">The sequence shown here is derived from an EMBL/GenBank/DDBJ whole genome shotgun (WGS) entry which is preliminary data.</text>
</comment>
<dbReference type="Proteomes" id="UP000198733">
    <property type="component" value="Unassembled WGS sequence"/>
</dbReference>
<comment type="similarity">
    <text evidence="1">Belongs to the HpcH/HpaI aldolase family.</text>
</comment>
<dbReference type="Gene3D" id="3.20.20.60">
    <property type="entry name" value="Phosphoenolpyruvate-binding domains"/>
    <property type="match status" value="1"/>
</dbReference>
<dbReference type="InterPro" id="IPR005000">
    <property type="entry name" value="Aldolase/citrate-lyase_domain"/>
</dbReference>
<feature type="domain" description="HpcH/HpaI aldolase/citrate lyase" evidence="4">
    <location>
        <begin position="27"/>
        <end position="244"/>
    </location>
</feature>
<dbReference type="RefSeq" id="WP_092504627.1">
    <property type="nucleotide sequence ID" value="NZ_FOEH01000003.1"/>
</dbReference>
<proteinExistence type="inferred from homology"/>
<sequence length="272" mass="30225">MYDQVRMRPSRVMSKLRKGQTATCMKINLADARVIEIAAMAGFDCLWTDMEHVPNDLSAIEKQILAGKAHQIDVIVRVPRGSYSDHIKPLEMDAAGIMVPHVLSLADAKQIIKYTKFHPLGLRPLDGGNADGAYCNINLTDYMEQANRERFNILQIEDPVPIDELEEIISLPGLDMVFFGPGDFSQAIGAPGQFNHPQITEMRKRIAHIAQEKGKFAGTVGGVQNFESLTEMGYQFISVGADVFGLSQYCKDIIDNLLKVGMPKHCNIYEGK</sequence>
<keyword evidence="6" id="KW-1185">Reference proteome</keyword>
<reference evidence="5 6" key="1">
    <citation type="submission" date="2016-10" db="EMBL/GenBank/DDBJ databases">
        <authorList>
            <person name="Varghese N."/>
            <person name="Submissions S."/>
        </authorList>
    </citation>
    <scope>NUCLEOTIDE SEQUENCE [LARGE SCALE GENOMIC DNA]</scope>
    <source>
        <strain evidence="5 6">CGMCC 1.7734</strain>
    </source>
</reference>
<evidence type="ECO:0000313" key="5">
    <source>
        <dbReference type="EMBL" id="SEQ45775.1"/>
    </source>
</evidence>
<evidence type="ECO:0000256" key="3">
    <source>
        <dbReference type="ARBA" id="ARBA00023239"/>
    </source>
</evidence>
<evidence type="ECO:0000259" key="4">
    <source>
        <dbReference type="Pfam" id="PF03328"/>
    </source>
</evidence>
<protein>
    <submittedName>
        <fullName evidence="5">4-hydroxy-2-oxoheptanedioate aldolase</fullName>
    </submittedName>
</protein>
<evidence type="ECO:0000313" key="6">
    <source>
        <dbReference type="Proteomes" id="UP000198733"/>
    </source>
</evidence>
<keyword evidence="2" id="KW-0479">Metal-binding</keyword>
<dbReference type="PANTHER" id="PTHR30502:SF0">
    <property type="entry name" value="PHOSPHOENOLPYRUVATE CARBOXYLASE FAMILY PROTEIN"/>
    <property type="match status" value="1"/>
</dbReference>